<keyword evidence="2" id="KW-0560">Oxidoreductase</keyword>
<feature type="domain" description="Aldehyde dehydrogenase" evidence="1">
    <location>
        <begin position="2"/>
        <end position="83"/>
    </location>
</feature>
<dbReference type="Pfam" id="PF00171">
    <property type="entry name" value="Aldedh"/>
    <property type="match status" value="1"/>
</dbReference>
<evidence type="ECO:0000313" key="2">
    <source>
        <dbReference type="EMBL" id="VAW29233.1"/>
    </source>
</evidence>
<dbReference type="AlphaFoldDB" id="A0A3B0ULW7"/>
<gene>
    <name evidence="2" type="ORF">MNBD_BACTEROID06-497</name>
</gene>
<evidence type="ECO:0000259" key="1">
    <source>
        <dbReference type="Pfam" id="PF00171"/>
    </source>
</evidence>
<sequence length="113" mass="12690">MVAIPSETAPLSATDLYQVLETSDVPNGVINIITGDKEELTKVLANHDDVDGLWYFGSKEGSSLVQNAAAENMKRTWVNFGKNRDWFNPKHVNAQDFLRHATEIKNIWVPYGE</sequence>
<dbReference type="InterPro" id="IPR016161">
    <property type="entry name" value="Ald_DH/histidinol_DH"/>
</dbReference>
<dbReference type="InterPro" id="IPR015590">
    <property type="entry name" value="Aldehyde_DH_dom"/>
</dbReference>
<dbReference type="GO" id="GO:0004029">
    <property type="term" value="F:aldehyde dehydrogenase (NAD+) activity"/>
    <property type="evidence" value="ECO:0007669"/>
    <property type="project" value="UniProtKB-EC"/>
</dbReference>
<dbReference type="SUPFAM" id="SSF53720">
    <property type="entry name" value="ALDH-like"/>
    <property type="match status" value="1"/>
</dbReference>
<protein>
    <submittedName>
        <fullName evidence="2">Aldehyde dehydrogenase</fullName>
        <ecNumber evidence="2">1.2.1.3</ecNumber>
    </submittedName>
</protein>
<reference evidence="2" key="1">
    <citation type="submission" date="2018-06" db="EMBL/GenBank/DDBJ databases">
        <authorList>
            <person name="Zhirakovskaya E."/>
        </authorList>
    </citation>
    <scope>NUCLEOTIDE SEQUENCE</scope>
</reference>
<dbReference type="InterPro" id="IPR016162">
    <property type="entry name" value="Ald_DH_N"/>
</dbReference>
<accession>A0A3B0ULW7</accession>
<dbReference type="PANTHER" id="PTHR11699">
    <property type="entry name" value="ALDEHYDE DEHYDROGENASE-RELATED"/>
    <property type="match status" value="1"/>
</dbReference>
<organism evidence="2">
    <name type="scientific">hydrothermal vent metagenome</name>
    <dbReference type="NCBI Taxonomy" id="652676"/>
    <lineage>
        <taxon>unclassified sequences</taxon>
        <taxon>metagenomes</taxon>
        <taxon>ecological metagenomes</taxon>
    </lineage>
</organism>
<dbReference type="EMBL" id="UOES01000535">
    <property type="protein sequence ID" value="VAW29233.1"/>
    <property type="molecule type" value="Genomic_DNA"/>
</dbReference>
<name>A0A3B0ULW7_9ZZZZ</name>
<proteinExistence type="predicted"/>
<dbReference type="Gene3D" id="3.40.605.10">
    <property type="entry name" value="Aldehyde Dehydrogenase, Chain A, domain 1"/>
    <property type="match status" value="1"/>
</dbReference>
<dbReference type="EC" id="1.2.1.3" evidence="2"/>